<keyword evidence="3" id="KW-1185">Reference proteome</keyword>
<protein>
    <recommendedName>
        <fullName evidence="1">Nucleotide-diphospho-sugar transferase domain-containing protein</fullName>
    </recommendedName>
</protein>
<accession>A0A699YVS3</accession>
<dbReference type="PANTHER" id="PTHR46936:SF1">
    <property type="entry name" value="ARABINOSYLTRANSFERASE XEG113"/>
    <property type="match status" value="1"/>
</dbReference>
<gene>
    <name evidence="2" type="ORF">HaLaN_09590</name>
</gene>
<dbReference type="GO" id="GO:0052325">
    <property type="term" value="P:cell wall pectin biosynthetic process"/>
    <property type="evidence" value="ECO:0007669"/>
    <property type="project" value="TreeGrafter"/>
</dbReference>
<dbReference type="InterPro" id="IPR053250">
    <property type="entry name" value="Glycosyltransferase_77"/>
</dbReference>
<proteinExistence type="predicted"/>
<comment type="caution">
    <text evidence="2">The sequence shown here is derived from an EMBL/GenBank/DDBJ whole genome shotgun (WGS) entry which is preliminary data.</text>
</comment>
<dbReference type="Proteomes" id="UP000485058">
    <property type="component" value="Unassembled WGS sequence"/>
</dbReference>
<feature type="non-terminal residue" evidence="2">
    <location>
        <position position="195"/>
    </location>
</feature>
<name>A0A699YVS3_HAELA</name>
<evidence type="ECO:0000259" key="1">
    <source>
        <dbReference type="Pfam" id="PF03407"/>
    </source>
</evidence>
<dbReference type="GO" id="GO:0052636">
    <property type="term" value="F:arabinosyltransferase activity"/>
    <property type="evidence" value="ECO:0007669"/>
    <property type="project" value="TreeGrafter"/>
</dbReference>
<reference evidence="2 3" key="1">
    <citation type="submission" date="2020-02" db="EMBL/GenBank/DDBJ databases">
        <title>Draft genome sequence of Haematococcus lacustris strain NIES-144.</title>
        <authorList>
            <person name="Morimoto D."/>
            <person name="Nakagawa S."/>
            <person name="Yoshida T."/>
            <person name="Sawayama S."/>
        </authorList>
    </citation>
    <scope>NUCLEOTIDE SEQUENCE [LARGE SCALE GENOMIC DNA]</scope>
    <source>
        <strain evidence="2 3">NIES-144</strain>
    </source>
</reference>
<feature type="domain" description="Nucleotide-diphospho-sugar transferase" evidence="1">
    <location>
        <begin position="37"/>
        <end position="148"/>
    </location>
</feature>
<dbReference type="InterPro" id="IPR005069">
    <property type="entry name" value="Nucl-diP-sugar_transferase"/>
</dbReference>
<feature type="non-terminal residue" evidence="2">
    <location>
        <position position="1"/>
    </location>
</feature>
<evidence type="ECO:0000313" key="2">
    <source>
        <dbReference type="EMBL" id="GFH13661.1"/>
    </source>
</evidence>
<evidence type="ECO:0000313" key="3">
    <source>
        <dbReference type="Proteomes" id="UP000485058"/>
    </source>
</evidence>
<dbReference type="AlphaFoldDB" id="A0A699YVS3"/>
<dbReference type="PANTHER" id="PTHR46936">
    <property type="entry name" value="ARABINOSYLTRANSFERASE XEG113"/>
    <property type="match status" value="1"/>
</dbReference>
<organism evidence="2 3">
    <name type="scientific">Haematococcus lacustris</name>
    <name type="common">Green alga</name>
    <name type="synonym">Haematococcus pluvialis</name>
    <dbReference type="NCBI Taxonomy" id="44745"/>
    <lineage>
        <taxon>Eukaryota</taxon>
        <taxon>Viridiplantae</taxon>
        <taxon>Chlorophyta</taxon>
        <taxon>core chlorophytes</taxon>
        <taxon>Chlorophyceae</taxon>
        <taxon>CS clade</taxon>
        <taxon>Chlamydomonadales</taxon>
        <taxon>Haematococcaceae</taxon>
        <taxon>Haematococcus</taxon>
    </lineage>
</organism>
<dbReference type="GO" id="GO:0005794">
    <property type="term" value="C:Golgi apparatus"/>
    <property type="evidence" value="ECO:0007669"/>
    <property type="project" value="TreeGrafter"/>
</dbReference>
<dbReference type="Pfam" id="PF03407">
    <property type="entry name" value="Nucleotid_trans"/>
    <property type="match status" value="1"/>
</dbReference>
<sequence>VLIDQKVNTFSMKSGLTLGDFGWGSGTFAKMGREKIKLIRYPDADILTSSDHLRNTVSNYDLELWPQAASAANIGIMLFRNQSMEFVNRWIDVIEKDANVWDQNAFNDLFRIGHTFFTQRMWQTLKLEPYALHATFQFSGTPGKRHRMREFMLFDDPPEYYDHSVGFVTFKMDGLESLLKAAGPNTGNMDLANVQ</sequence>
<dbReference type="EMBL" id="BLLF01000638">
    <property type="protein sequence ID" value="GFH13661.1"/>
    <property type="molecule type" value="Genomic_DNA"/>
</dbReference>